<evidence type="ECO:0000313" key="1">
    <source>
        <dbReference type="EMBL" id="NME99699.1"/>
    </source>
</evidence>
<protein>
    <submittedName>
        <fullName evidence="1">Uncharacterized protein</fullName>
    </submittedName>
</protein>
<accession>A0A848CYY4</accession>
<dbReference type="Proteomes" id="UP000561326">
    <property type="component" value="Unassembled WGS sequence"/>
</dbReference>
<dbReference type="GeneID" id="92841716"/>
<dbReference type="RefSeq" id="WP_021624790.1">
    <property type="nucleotide sequence ID" value="NZ_CABKST010000271.1"/>
</dbReference>
<comment type="caution">
    <text evidence="1">The sequence shown here is derived from an EMBL/GenBank/DDBJ whole genome shotgun (WGS) entry which is preliminary data.</text>
</comment>
<organism evidence="1 2">
    <name type="scientific">Aneurinibacillus aneurinilyticus</name>
    <name type="common">Bacillus aneurinolyticus</name>
    <dbReference type="NCBI Taxonomy" id="1391"/>
    <lineage>
        <taxon>Bacteria</taxon>
        <taxon>Bacillati</taxon>
        <taxon>Bacillota</taxon>
        <taxon>Bacilli</taxon>
        <taxon>Bacillales</taxon>
        <taxon>Paenibacillaceae</taxon>
        <taxon>Aneurinibacillus group</taxon>
        <taxon>Aneurinibacillus</taxon>
    </lineage>
</organism>
<sequence>MNKRTHMSVGREELLAAWQQTLPSTFKQTDKVEVTADPLDQDALRIHVNTAGRNHYEFEYTCRYIDPREVQVTLRDIQHMGDTVYDPTLDIQNLSEEYTRNIHECAQTLHSLTKQ</sequence>
<reference evidence="1 2" key="1">
    <citation type="submission" date="2020-04" db="EMBL/GenBank/DDBJ databases">
        <authorList>
            <person name="Hitch T.C.A."/>
            <person name="Wylensek D."/>
            <person name="Clavel T."/>
        </authorList>
    </citation>
    <scope>NUCLEOTIDE SEQUENCE [LARGE SCALE GENOMIC DNA]</scope>
    <source>
        <strain evidence="1 2">WB01_D5_05</strain>
    </source>
</reference>
<evidence type="ECO:0000313" key="2">
    <source>
        <dbReference type="Proteomes" id="UP000561326"/>
    </source>
</evidence>
<gene>
    <name evidence="1" type="ORF">HF838_15770</name>
</gene>
<proteinExistence type="predicted"/>
<dbReference type="EMBL" id="JABAGO010000032">
    <property type="protein sequence ID" value="NME99699.1"/>
    <property type="molecule type" value="Genomic_DNA"/>
</dbReference>
<dbReference type="OrthoDB" id="2971377at2"/>
<name>A0A848CYY4_ANEAE</name>
<dbReference type="AlphaFoldDB" id="A0A848CYY4"/>